<feature type="domain" description="Rhodanese" evidence="1">
    <location>
        <begin position="19"/>
        <end position="104"/>
    </location>
</feature>
<dbReference type="RefSeq" id="WP_018800868.1">
    <property type="nucleotide sequence ID" value="NZ_BOQM01000015.1"/>
</dbReference>
<dbReference type="InterPro" id="IPR036873">
    <property type="entry name" value="Rhodanese-like_dom_sf"/>
</dbReference>
<dbReference type="CDD" id="cd00158">
    <property type="entry name" value="RHOD"/>
    <property type="match status" value="1"/>
</dbReference>
<proteinExistence type="predicted"/>
<dbReference type="SUPFAM" id="SSF52821">
    <property type="entry name" value="Rhodanese/Cell cycle control phosphatase"/>
    <property type="match status" value="1"/>
</dbReference>
<organism evidence="2 3">
    <name type="scientific">Salinispora arenicola</name>
    <dbReference type="NCBI Taxonomy" id="168697"/>
    <lineage>
        <taxon>Bacteria</taxon>
        <taxon>Bacillati</taxon>
        <taxon>Actinomycetota</taxon>
        <taxon>Actinomycetes</taxon>
        <taxon>Micromonosporales</taxon>
        <taxon>Micromonosporaceae</taxon>
        <taxon>Salinispora</taxon>
    </lineage>
</organism>
<evidence type="ECO:0000313" key="3">
    <source>
        <dbReference type="Proteomes" id="UP000315983"/>
    </source>
</evidence>
<dbReference type="Pfam" id="PF00581">
    <property type="entry name" value="Rhodanese"/>
    <property type="match status" value="1"/>
</dbReference>
<evidence type="ECO:0000313" key="2">
    <source>
        <dbReference type="EMBL" id="TQL38290.1"/>
    </source>
</evidence>
<dbReference type="GO" id="GO:0016740">
    <property type="term" value="F:transferase activity"/>
    <property type="evidence" value="ECO:0007669"/>
    <property type="project" value="UniProtKB-KW"/>
</dbReference>
<reference evidence="2 3" key="1">
    <citation type="submission" date="2019-06" db="EMBL/GenBank/DDBJ databases">
        <title>Sequencing the genomes of 1000 actinobacteria strains.</title>
        <authorList>
            <person name="Klenk H.-P."/>
        </authorList>
    </citation>
    <scope>NUCLEOTIDE SEQUENCE [LARGE SCALE GENOMIC DNA]</scope>
    <source>
        <strain evidence="2 3">DSM 44819</strain>
    </source>
</reference>
<dbReference type="PANTHER" id="PTHR43031:SF1">
    <property type="entry name" value="PYRIDINE NUCLEOTIDE-DISULPHIDE OXIDOREDUCTASE"/>
    <property type="match status" value="1"/>
</dbReference>
<dbReference type="PANTHER" id="PTHR43031">
    <property type="entry name" value="FAD-DEPENDENT OXIDOREDUCTASE"/>
    <property type="match status" value="1"/>
</dbReference>
<dbReference type="InterPro" id="IPR001763">
    <property type="entry name" value="Rhodanese-like_dom"/>
</dbReference>
<dbReference type="Gene3D" id="3.40.250.10">
    <property type="entry name" value="Rhodanese-like domain"/>
    <property type="match status" value="1"/>
</dbReference>
<dbReference type="EMBL" id="VFOL01000001">
    <property type="protein sequence ID" value="TQL38290.1"/>
    <property type="molecule type" value="Genomic_DNA"/>
</dbReference>
<protein>
    <submittedName>
        <fullName evidence="2">Rhodanese-related sulfurtransferase</fullName>
    </submittedName>
</protein>
<dbReference type="SMART" id="SM00450">
    <property type="entry name" value="RHOD"/>
    <property type="match status" value="1"/>
</dbReference>
<accession>A0A542XR48</accession>
<dbReference type="InterPro" id="IPR050229">
    <property type="entry name" value="GlpE_sulfurtransferase"/>
</dbReference>
<gene>
    <name evidence="2" type="ORF">FB564_3487</name>
</gene>
<sequence length="113" mass="11508">MSAPGTPEVDATTAAHLVSDGTAILLDVRETDEWAAGHAPGARHVPLGDLDPDTIPDDRPVIAVCRSGRRSAAATAQLRAAGLDASNLTGGMTAWARAGLPVRTDDGRDGTVA</sequence>
<evidence type="ECO:0000259" key="1">
    <source>
        <dbReference type="PROSITE" id="PS50206"/>
    </source>
</evidence>
<name>A0A542XR48_SALAC</name>
<dbReference type="GeneID" id="93772678"/>
<dbReference type="AlphaFoldDB" id="A0A542XR48"/>
<dbReference type="Proteomes" id="UP000315983">
    <property type="component" value="Unassembled WGS sequence"/>
</dbReference>
<comment type="caution">
    <text evidence="2">The sequence shown here is derived from an EMBL/GenBank/DDBJ whole genome shotgun (WGS) entry which is preliminary data.</text>
</comment>
<dbReference type="PROSITE" id="PS50206">
    <property type="entry name" value="RHODANESE_3"/>
    <property type="match status" value="1"/>
</dbReference>
<keyword evidence="2" id="KW-0808">Transferase</keyword>